<sequence>MENDFIPLKENILFDNINVQSKYDNVDSDHSNLLYTYNNVYDDREIKINVDNIFEKTKE</sequence>
<accession>A0A0L7LXQ2</accession>
<dbReference type="KEGG" id="pfd:PFDG_00878"/>
<dbReference type="AlphaFoldDB" id="A0A0L7LXQ2"/>
<dbReference type="EMBL" id="DS016128">
    <property type="protein sequence ID" value="KOB85394.1"/>
    <property type="molecule type" value="Genomic_DNA"/>
</dbReference>
<gene>
    <name evidence="1" type="ORF">PFDG_00878</name>
</gene>
<reference evidence="2" key="1">
    <citation type="submission" date="2006-09" db="EMBL/GenBank/DDBJ databases">
        <title>Annotation of Plasmodium falciparum Dd2.</title>
        <authorList>
            <consortium name="The Broad Institute Genome Sequencing Platform"/>
            <person name="Volkman S.K."/>
            <person name="Neafsey D.E."/>
            <person name="Dash A.P."/>
            <person name="Chitnis C.E."/>
            <person name="Hartl D.L."/>
            <person name="Young S.K."/>
            <person name="Zeng Q."/>
            <person name="Koehrsen M."/>
            <person name="Alvarado L."/>
            <person name="Berlin A."/>
            <person name="Borenstein D."/>
            <person name="Chapman S.B."/>
            <person name="Chen Z."/>
            <person name="Engels R."/>
            <person name="Freedman E."/>
            <person name="Gellesch M."/>
            <person name="Goldberg J."/>
            <person name="Griggs A."/>
            <person name="Gujja S."/>
            <person name="Heilman E.R."/>
            <person name="Heiman D.I."/>
            <person name="Howarth C."/>
            <person name="Jen D."/>
            <person name="Larson L."/>
            <person name="Mehta T."/>
            <person name="Neiman D."/>
            <person name="Park D."/>
            <person name="Pearson M."/>
            <person name="Roberts A."/>
            <person name="Saif S."/>
            <person name="Shea T."/>
            <person name="Shenoy N."/>
            <person name="Sisk P."/>
            <person name="Stolte C."/>
            <person name="Sykes S."/>
            <person name="Walk T."/>
            <person name="White J."/>
            <person name="Yandava C."/>
            <person name="Haas B."/>
            <person name="Henn M.R."/>
            <person name="Nusbaum C."/>
            <person name="Birren B."/>
        </authorList>
    </citation>
    <scope>NUCLEOTIDE SEQUENCE [LARGE SCALE GENOMIC DNA]</scope>
</reference>
<evidence type="ECO:0000313" key="1">
    <source>
        <dbReference type="EMBL" id="KOB85394.1"/>
    </source>
</evidence>
<dbReference type="Proteomes" id="UP000054282">
    <property type="component" value="Unassembled WGS sequence"/>
</dbReference>
<reference evidence="2" key="2">
    <citation type="submission" date="2006-09" db="EMBL/GenBank/DDBJ databases">
        <title>The genome sequence of Plasmodium falciparum Dd2.</title>
        <authorList>
            <consortium name="The Broad Institute Genome Sequencing Platform"/>
            <person name="Birren B."/>
            <person name="Lander E."/>
            <person name="Galagan J."/>
            <person name="Nusbaum C."/>
            <person name="Devon K."/>
            <person name="Henn M."/>
            <person name="Jaffe D."/>
            <person name="Butler J."/>
            <person name="Alvarez P."/>
            <person name="Gnerre S."/>
            <person name="Grabherr M."/>
            <person name="Kleber M."/>
            <person name="Mauceli E."/>
            <person name="Brockman W."/>
            <person name="MacCallum I.A."/>
            <person name="Rounsley S."/>
            <person name="Young S."/>
            <person name="LaButti K."/>
            <person name="Pushparaj V."/>
            <person name="DeCaprio D."/>
            <person name="Crawford M."/>
            <person name="Koehrsen M."/>
            <person name="Engels R."/>
            <person name="Montgomery P."/>
            <person name="Pearson M."/>
            <person name="Howarth C."/>
            <person name="Larson L."/>
            <person name="Luoma S."/>
            <person name="White J."/>
            <person name="Kodira C."/>
            <person name="Zeng Q."/>
            <person name="O'Leary S."/>
            <person name="Yandava C."/>
            <person name="Alvarado L."/>
            <person name="Wirth D."/>
            <person name="Volkman S."/>
            <person name="Hartl D."/>
        </authorList>
    </citation>
    <scope>NUCLEOTIDE SEQUENCE [LARGE SCALE GENOMIC DNA]</scope>
</reference>
<evidence type="ECO:0000313" key="2">
    <source>
        <dbReference type="Proteomes" id="UP000054282"/>
    </source>
</evidence>
<proteinExistence type="predicted"/>
<protein>
    <submittedName>
        <fullName evidence="1">Uncharacterized protein</fullName>
    </submittedName>
</protein>
<organism evidence="1 2">
    <name type="scientific">Plasmodium falciparum (isolate Dd2)</name>
    <dbReference type="NCBI Taxonomy" id="57267"/>
    <lineage>
        <taxon>Eukaryota</taxon>
        <taxon>Sar</taxon>
        <taxon>Alveolata</taxon>
        <taxon>Apicomplexa</taxon>
        <taxon>Aconoidasida</taxon>
        <taxon>Haemosporida</taxon>
        <taxon>Plasmodiidae</taxon>
        <taxon>Plasmodium</taxon>
        <taxon>Plasmodium (Laverania)</taxon>
    </lineage>
</organism>
<name>A0A0L7LXQ2_PLAF4</name>